<dbReference type="RefSeq" id="WP_344547510.1">
    <property type="nucleotide sequence ID" value="NZ_BAAATD010000014.1"/>
</dbReference>
<sequence length="387" mass="43733">MPASSSPGPELPVDPVRKPSVEPVRTRSRLREFVELPYRLYEGDPHFVPPLRGECRRLLSRRHNPFFAYGDAELFTARRDGRVVGRIAAVHNPRHNEVHQARDGFFGQFECEDDPAVARALIDTASGWLRRRGLATMLGPFNFTTNDECGLLVDGFDTSPRVLMPYNPPYYPALLESCGLAKAKDLWTWERGTQPPGDRLLRLYERVQRREQVSVRTLDLRHFDRDLAKIRHVYHVAWRHNWGFVPMTDAELTAFARRLRRIVDPSLVLLVEAAGEPVAAGLAVPDVNQALSAARGRSTPIGLLRLSRAARAITQTRGLLLGVVPGYRERGLELLLYGRFLEAARTGGYRGTTEFGWTLEDNRPINQSMTALGCTHAKTYRIYGKDL</sequence>
<gene>
    <name evidence="2" type="ORF">GCM10010411_77810</name>
</gene>
<reference evidence="2 3" key="1">
    <citation type="journal article" date="2019" name="Int. J. Syst. Evol. Microbiol.">
        <title>The Global Catalogue of Microorganisms (GCM) 10K type strain sequencing project: providing services to taxonomists for standard genome sequencing and annotation.</title>
        <authorList>
            <consortium name="The Broad Institute Genomics Platform"/>
            <consortium name="The Broad Institute Genome Sequencing Center for Infectious Disease"/>
            <person name="Wu L."/>
            <person name="Ma J."/>
        </authorList>
    </citation>
    <scope>NUCLEOTIDE SEQUENCE [LARGE SCALE GENOMIC DNA]</scope>
    <source>
        <strain evidence="2 3">JCM 6833</strain>
    </source>
</reference>
<dbReference type="SUPFAM" id="SSF55729">
    <property type="entry name" value="Acyl-CoA N-acyltransferases (Nat)"/>
    <property type="match status" value="1"/>
</dbReference>
<evidence type="ECO:0000313" key="2">
    <source>
        <dbReference type="EMBL" id="GAA2628822.1"/>
    </source>
</evidence>
<proteinExistence type="predicted"/>
<dbReference type="EMBL" id="BAAATD010000014">
    <property type="protein sequence ID" value="GAA2628822.1"/>
    <property type="molecule type" value="Genomic_DNA"/>
</dbReference>
<dbReference type="InterPro" id="IPR039968">
    <property type="entry name" value="BcerS-like"/>
</dbReference>
<protein>
    <submittedName>
        <fullName evidence="2">GNAT family N-acetyltransferase</fullName>
    </submittedName>
</protein>
<name>A0ABN3QKE9_9ACTN</name>
<feature type="region of interest" description="Disordered" evidence="1">
    <location>
        <begin position="1"/>
        <end position="20"/>
    </location>
</feature>
<accession>A0ABN3QKE9</accession>
<dbReference type="Proteomes" id="UP001501509">
    <property type="component" value="Unassembled WGS sequence"/>
</dbReference>
<comment type="caution">
    <text evidence="2">The sequence shown here is derived from an EMBL/GenBank/DDBJ whole genome shotgun (WGS) entry which is preliminary data.</text>
</comment>
<dbReference type="Gene3D" id="3.40.630.30">
    <property type="match status" value="1"/>
</dbReference>
<evidence type="ECO:0000256" key="1">
    <source>
        <dbReference type="SAM" id="MobiDB-lite"/>
    </source>
</evidence>
<dbReference type="PANTHER" id="PTHR41368:SF1">
    <property type="entry name" value="PROTEIN YGHO"/>
    <property type="match status" value="1"/>
</dbReference>
<dbReference type="InterPro" id="IPR016181">
    <property type="entry name" value="Acyl_CoA_acyltransferase"/>
</dbReference>
<keyword evidence="3" id="KW-1185">Reference proteome</keyword>
<organism evidence="2 3">
    <name type="scientific">Actinomadura fulvescens</name>
    <dbReference type="NCBI Taxonomy" id="46160"/>
    <lineage>
        <taxon>Bacteria</taxon>
        <taxon>Bacillati</taxon>
        <taxon>Actinomycetota</taxon>
        <taxon>Actinomycetes</taxon>
        <taxon>Streptosporangiales</taxon>
        <taxon>Thermomonosporaceae</taxon>
        <taxon>Actinomadura</taxon>
    </lineage>
</organism>
<dbReference type="PANTHER" id="PTHR41368">
    <property type="entry name" value="PROTEIN YGHO"/>
    <property type="match status" value="1"/>
</dbReference>
<evidence type="ECO:0000313" key="3">
    <source>
        <dbReference type="Proteomes" id="UP001501509"/>
    </source>
</evidence>